<dbReference type="AlphaFoldDB" id="A0AA86VYF8"/>
<accession>A0AA86VYF8</accession>
<organism evidence="2 3">
    <name type="scientific">Sphenostylis stenocarpa</name>
    <dbReference type="NCBI Taxonomy" id="92480"/>
    <lineage>
        <taxon>Eukaryota</taxon>
        <taxon>Viridiplantae</taxon>
        <taxon>Streptophyta</taxon>
        <taxon>Embryophyta</taxon>
        <taxon>Tracheophyta</taxon>
        <taxon>Spermatophyta</taxon>
        <taxon>Magnoliopsida</taxon>
        <taxon>eudicotyledons</taxon>
        <taxon>Gunneridae</taxon>
        <taxon>Pentapetalae</taxon>
        <taxon>rosids</taxon>
        <taxon>fabids</taxon>
        <taxon>Fabales</taxon>
        <taxon>Fabaceae</taxon>
        <taxon>Papilionoideae</taxon>
        <taxon>50 kb inversion clade</taxon>
        <taxon>NPAAA clade</taxon>
        <taxon>indigoferoid/millettioid clade</taxon>
        <taxon>Phaseoleae</taxon>
        <taxon>Sphenostylis</taxon>
    </lineage>
</organism>
<dbReference type="EMBL" id="OY731401">
    <property type="protein sequence ID" value="CAJ1951303.1"/>
    <property type="molecule type" value="Genomic_DNA"/>
</dbReference>
<evidence type="ECO:0000256" key="1">
    <source>
        <dbReference type="SAM" id="MobiDB-lite"/>
    </source>
</evidence>
<feature type="region of interest" description="Disordered" evidence="1">
    <location>
        <begin position="39"/>
        <end position="69"/>
    </location>
</feature>
<dbReference type="Gramene" id="rna-AYBTSS11_LOCUS14705">
    <property type="protein sequence ID" value="CAJ1951303.1"/>
    <property type="gene ID" value="gene-AYBTSS11_LOCUS14705"/>
</dbReference>
<dbReference type="Proteomes" id="UP001189624">
    <property type="component" value="Chromosome 4"/>
</dbReference>
<gene>
    <name evidence="2" type="ORF">AYBTSS11_LOCUS14705</name>
</gene>
<name>A0AA86VYF8_9FABA</name>
<evidence type="ECO:0000313" key="3">
    <source>
        <dbReference type="Proteomes" id="UP001189624"/>
    </source>
</evidence>
<proteinExistence type="predicted"/>
<feature type="compositionally biased region" description="Basic and acidic residues" evidence="1">
    <location>
        <begin position="57"/>
        <end position="69"/>
    </location>
</feature>
<sequence>MLPQRFGESESAVEINGRCGNSRRKAAAVVNELRVGGERSDGNEFVVNEGGSRYRRKEKEDREAESPLN</sequence>
<evidence type="ECO:0000313" key="2">
    <source>
        <dbReference type="EMBL" id="CAJ1951303.1"/>
    </source>
</evidence>
<keyword evidence="3" id="KW-1185">Reference proteome</keyword>
<reference evidence="2" key="1">
    <citation type="submission" date="2023-10" db="EMBL/GenBank/DDBJ databases">
        <authorList>
            <person name="Domelevo Entfellner J.-B."/>
        </authorList>
    </citation>
    <scope>NUCLEOTIDE SEQUENCE</scope>
</reference>
<protein>
    <submittedName>
        <fullName evidence="2">Uncharacterized protein</fullName>
    </submittedName>
</protein>